<protein>
    <recommendedName>
        <fullName evidence="2">Protein aurora borealis</fullName>
    </recommendedName>
</protein>
<feature type="compositionally biased region" description="Polar residues" evidence="6">
    <location>
        <begin position="269"/>
        <end position="287"/>
    </location>
</feature>
<dbReference type="GO" id="GO:0005634">
    <property type="term" value="C:nucleus"/>
    <property type="evidence" value="ECO:0007669"/>
    <property type="project" value="TreeGrafter"/>
</dbReference>
<keyword evidence="4" id="KW-0498">Mitosis</keyword>
<evidence type="ECO:0000256" key="3">
    <source>
        <dbReference type="ARBA" id="ARBA00022618"/>
    </source>
</evidence>
<evidence type="ECO:0000313" key="7">
    <source>
        <dbReference type="EnsemblMetazoa" id="RPRC003629-PA"/>
    </source>
</evidence>
<evidence type="ECO:0000256" key="4">
    <source>
        <dbReference type="ARBA" id="ARBA00022776"/>
    </source>
</evidence>
<reference evidence="7" key="1">
    <citation type="submission" date="2015-05" db="UniProtKB">
        <authorList>
            <consortium name="EnsemblMetazoa"/>
        </authorList>
    </citation>
    <scope>IDENTIFICATION</scope>
</reference>
<dbReference type="PRINTS" id="PR02038">
    <property type="entry name" value="AURORABORA"/>
</dbReference>
<dbReference type="OMA" id="ETEECNI"/>
<dbReference type="EnsemblMetazoa" id="RPRC003629-RA">
    <property type="protein sequence ID" value="RPRC003629-PA"/>
    <property type="gene ID" value="RPRC003629"/>
</dbReference>
<keyword evidence="3" id="KW-0132">Cell division</keyword>
<dbReference type="InParanoid" id="T1HHV6"/>
<name>T1HHV6_RHOPR</name>
<dbReference type="GO" id="GO:0051301">
    <property type="term" value="P:cell division"/>
    <property type="evidence" value="ECO:0007669"/>
    <property type="project" value="UniProtKB-KW"/>
</dbReference>
<dbReference type="HOGENOM" id="CLU_669616_0_0_1"/>
<proteinExistence type="inferred from homology"/>
<sequence length="411" mass="46038">MLRSTGPTRSWKTSPLRNTFQESPKSSLLFAAQSRAFSNKQLQNQPSTSSFVKTPRLCRTNPFEDISSLEYDKCSPGMFIVRQTNDEKSEFKWSIEDISRIMPAQIESPKSPPEENFDEETENAAQEAIEKYFSLRHAVISPQSTCGEALPSPEMSTPPAELFMVRAAMACRSSSSFKGYSSGAKGMLSAISSTPCARSAAERRHVIKVDECSQTQLSFPPVLPPEVESVLRPYMSYKDDNCETEECNISSVTLRRKLFFNKDDHAISPVNSEKNGRSLNDSPMQHTRPSRIDWTPDEKERQLYCLSSPDISPIKCKPSFEFPKDMSIDCSSFSQNNPNDNGNSDQPLAKPMAFKFSSLSTENETYLQGRGIFSSTVQSSQIDRTDKDTGYSTMEIDCTPSLQAQVMNKII</sequence>
<comment type="similarity">
    <text evidence="1">Belongs to the BORA family.</text>
</comment>
<dbReference type="GO" id="GO:0005737">
    <property type="term" value="C:cytoplasm"/>
    <property type="evidence" value="ECO:0007669"/>
    <property type="project" value="TreeGrafter"/>
</dbReference>
<evidence type="ECO:0000256" key="6">
    <source>
        <dbReference type="SAM" id="MobiDB-lite"/>
    </source>
</evidence>
<dbReference type="Pfam" id="PF15280">
    <property type="entry name" value="BORA_N"/>
    <property type="match status" value="1"/>
</dbReference>
<accession>T1HHV6</accession>
<feature type="region of interest" description="Disordered" evidence="6">
    <location>
        <begin position="269"/>
        <end position="292"/>
    </location>
</feature>
<evidence type="ECO:0000256" key="1">
    <source>
        <dbReference type="ARBA" id="ARBA00010963"/>
    </source>
</evidence>
<dbReference type="AlphaFoldDB" id="T1HHV6"/>
<evidence type="ECO:0000256" key="5">
    <source>
        <dbReference type="ARBA" id="ARBA00023306"/>
    </source>
</evidence>
<dbReference type="PANTHER" id="PTHR14728">
    <property type="entry name" value="PROTEIN AURORA BOREALIS"/>
    <property type="match status" value="1"/>
</dbReference>
<dbReference type="eggNOG" id="ENOG502T6RE">
    <property type="taxonomic scope" value="Eukaryota"/>
</dbReference>
<dbReference type="InterPro" id="IPR023252">
    <property type="entry name" value="Aurora_borealis_protein"/>
</dbReference>
<feature type="region of interest" description="Disordered" evidence="6">
    <location>
        <begin position="1"/>
        <end position="24"/>
    </location>
</feature>
<dbReference type="PANTHER" id="PTHR14728:SF2">
    <property type="entry name" value="PROTEIN AURORA BOREALIS"/>
    <property type="match status" value="1"/>
</dbReference>
<evidence type="ECO:0000256" key="2">
    <source>
        <dbReference type="ARBA" id="ARBA00020055"/>
    </source>
</evidence>
<dbReference type="GO" id="GO:0007088">
    <property type="term" value="P:regulation of mitotic nuclear division"/>
    <property type="evidence" value="ECO:0007669"/>
    <property type="project" value="TreeGrafter"/>
</dbReference>
<dbReference type="STRING" id="13249.T1HHV6"/>
<dbReference type="Proteomes" id="UP000015103">
    <property type="component" value="Unassembled WGS sequence"/>
</dbReference>
<keyword evidence="5" id="KW-0131">Cell cycle</keyword>
<dbReference type="EMBL" id="ACPB03001013">
    <property type="status" value="NOT_ANNOTATED_CDS"/>
    <property type="molecule type" value="Genomic_DNA"/>
</dbReference>
<organism evidence="7 8">
    <name type="scientific">Rhodnius prolixus</name>
    <name type="common">Triatomid bug</name>
    <dbReference type="NCBI Taxonomy" id="13249"/>
    <lineage>
        <taxon>Eukaryota</taxon>
        <taxon>Metazoa</taxon>
        <taxon>Ecdysozoa</taxon>
        <taxon>Arthropoda</taxon>
        <taxon>Hexapoda</taxon>
        <taxon>Insecta</taxon>
        <taxon>Pterygota</taxon>
        <taxon>Neoptera</taxon>
        <taxon>Paraneoptera</taxon>
        <taxon>Hemiptera</taxon>
        <taxon>Heteroptera</taxon>
        <taxon>Panheteroptera</taxon>
        <taxon>Cimicomorpha</taxon>
        <taxon>Reduviidae</taxon>
        <taxon>Triatominae</taxon>
        <taxon>Rhodnius</taxon>
    </lineage>
</organism>
<evidence type="ECO:0000313" key="8">
    <source>
        <dbReference type="Proteomes" id="UP000015103"/>
    </source>
</evidence>
<dbReference type="GO" id="GO:0019901">
    <property type="term" value="F:protein kinase binding"/>
    <property type="evidence" value="ECO:0007669"/>
    <property type="project" value="TreeGrafter"/>
</dbReference>
<dbReference type="GO" id="GO:0060236">
    <property type="term" value="P:regulation of mitotic spindle organization"/>
    <property type="evidence" value="ECO:0007669"/>
    <property type="project" value="TreeGrafter"/>
</dbReference>
<dbReference type="VEuPathDB" id="VectorBase:RPRC003629"/>
<keyword evidence="8" id="KW-1185">Reference proteome</keyword>